<dbReference type="RefSeq" id="WP_377496210.1">
    <property type="nucleotide sequence ID" value="NZ_JBHMDO010000028.1"/>
</dbReference>
<protein>
    <submittedName>
        <fullName evidence="3">ABC transporter substrate-binding protein</fullName>
    </submittedName>
</protein>
<dbReference type="InterPro" id="IPR006059">
    <property type="entry name" value="SBP"/>
</dbReference>
<dbReference type="PANTHER" id="PTHR43649:SF17">
    <property type="entry name" value="ABC TRANSPORTER SOLUTE BINDING PROTEIN-SUGAR TRANSPORT"/>
    <property type="match status" value="1"/>
</dbReference>
<dbReference type="PROSITE" id="PS51257">
    <property type="entry name" value="PROKAR_LIPOPROTEIN"/>
    <property type="match status" value="1"/>
</dbReference>
<keyword evidence="1" id="KW-0732">Signal</keyword>
<dbReference type="SUPFAM" id="SSF53850">
    <property type="entry name" value="Periplasmic binding protein-like II"/>
    <property type="match status" value="1"/>
</dbReference>
<keyword evidence="4" id="KW-1185">Reference proteome</keyword>
<evidence type="ECO:0000256" key="1">
    <source>
        <dbReference type="SAM" id="SignalP"/>
    </source>
</evidence>
<accession>A0ABV5KR48</accession>
<reference evidence="3 4" key="1">
    <citation type="submission" date="2024-09" db="EMBL/GenBank/DDBJ databases">
        <authorList>
            <person name="Sun Q."/>
            <person name="Mori K."/>
        </authorList>
    </citation>
    <scope>NUCLEOTIDE SEQUENCE [LARGE SCALE GENOMIC DNA]</scope>
    <source>
        <strain evidence="3 4">TISTR 2452</strain>
    </source>
</reference>
<dbReference type="Proteomes" id="UP001589747">
    <property type="component" value="Unassembled WGS sequence"/>
</dbReference>
<dbReference type="EMBL" id="JBHMDO010000028">
    <property type="protein sequence ID" value="MFB9327666.1"/>
    <property type="molecule type" value="Genomic_DNA"/>
</dbReference>
<dbReference type="Gene3D" id="3.40.190.10">
    <property type="entry name" value="Periplasmic binding protein-like II"/>
    <property type="match status" value="2"/>
</dbReference>
<evidence type="ECO:0000313" key="4">
    <source>
        <dbReference type="Proteomes" id="UP001589747"/>
    </source>
</evidence>
<comment type="caution">
    <text evidence="3">The sequence shown here is derived from an EMBL/GenBank/DDBJ whole genome shotgun (WGS) entry which is preliminary data.</text>
</comment>
<dbReference type="InterPro" id="IPR050490">
    <property type="entry name" value="Bact_solute-bd_prot1"/>
</dbReference>
<evidence type="ECO:0000313" key="3">
    <source>
        <dbReference type="EMBL" id="MFB9327666.1"/>
    </source>
</evidence>
<proteinExistence type="predicted"/>
<evidence type="ECO:0000259" key="2">
    <source>
        <dbReference type="Pfam" id="PF12010"/>
    </source>
</evidence>
<feature type="domain" description="DUF3502" evidence="2">
    <location>
        <begin position="434"/>
        <end position="499"/>
    </location>
</feature>
<dbReference type="Pfam" id="PF12010">
    <property type="entry name" value="DUF3502"/>
    <property type="match status" value="1"/>
</dbReference>
<organism evidence="3 4">
    <name type="scientific">Paenibacillus aurantiacus</name>
    <dbReference type="NCBI Taxonomy" id="1936118"/>
    <lineage>
        <taxon>Bacteria</taxon>
        <taxon>Bacillati</taxon>
        <taxon>Bacillota</taxon>
        <taxon>Bacilli</taxon>
        <taxon>Bacillales</taxon>
        <taxon>Paenibacillaceae</taxon>
        <taxon>Paenibacillus</taxon>
    </lineage>
</organism>
<gene>
    <name evidence="3" type="ORF">ACFFSY_17185</name>
</gene>
<feature type="signal peptide" evidence="1">
    <location>
        <begin position="1"/>
        <end position="23"/>
    </location>
</feature>
<feature type="chain" id="PRO_5045257832" evidence="1">
    <location>
        <begin position="24"/>
        <end position="504"/>
    </location>
</feature>
<sequence>MNVAMNRALKLALLTGMAVIALSGCLNGNSAPSKAKEASSPDPATIPELSFVFSQMQRSADLLDVQERMNRILVDKIGAKIKLVPIPSDDYSQQLNLMMLKKEPLDLFVSINSREFKNMIINEHIRPLRDLVERYGPDIKQTIGDSMLDNLTIGSDLYAIPSMRDWASSHGIMIRKDLAEKHGIAPASIRTIDDVERMLAIIKAHEPGLTPIAAFNTQSIYTGLSNGIYDAMEDRLGVLPDFDHDLQLVNLYETEQYAEDLRRIRRWYLKGYVSEDAAVSEDTGRELVRAGAAFAYFSSLKPGVEEQESRLTGRPMIAVPLTEATMTTSTIKVFGMSMTARTPHPKKAMELLNLLYADRELLNLLNYGIEGKHYVKSTDQSIAYPPGINASNVGYSFNNYEAGNQFISYTWDSDSSELWERTVQFNQSARQSRALGFSFNPEPVKNELSAIEAVLMKYVSGLETGTLDPDVTLPEFRSALRTAGIDRVIAEKQKQLNDWSRRNG</sequence>
<dbReference type="PANTHER" id="PTHR43649">
    <property type="entry name" value="ARABINOSE-BINDING PROTEIN-RELATED"/>
    <property type="match status" value="1"/>
</dbReference>
<name>A0ABV5KR48_9BACL</name>
<dbReference type="Pfam" id="PF01547">
    <property type="entry name" value="SBP_bac_1"/>
    <property type="match status" value="1"/>
</dbReference>
<dbReference type="InterPro" id="IPR022627">
    <property type="entry name" value="DUF3502"/>
</dbReference>